<reference evidence="1 2" key="1">
    <citation type="submission" date="2014-12" db="EMBL/GenBank/DDBJ databases">
        <authorList>
            <person name="Neuveglise Cecile"/>
        </authorList>
    </citation>
    <scope>NUCLEOTIDE SEQUENCE [LARGE SCALE GENOMIC DNA]</scope>
    <source>
        <strain evidence="1 2">CBS 12615</strain>
    </source>
</reference>
<dbReference type="HOGENOM" id="CLU_3242290_0_0_1"/>
<dbReference type="GeneID" id="34685862"/>
<evidence type="ECO:0000313" key="2">
    <source>
        <dbReference type="Proteomes" id="UP000054304"/>
    </source>
</evidence>
<evidence type="ECO:0000313" key="1">
    <source>
        <dbReference type="EMBL" id="CEP62394.1"/>
    </source>
</evidence>
<organism evidence="1 2">
    <name type="scientific">Lachancea lanzarotensis</name>
    <dbReference type="NCBI Taxonomy" id="1245769"/>
    <lineage>
        <taxon>Eukaryota</taxon>
        <taxon>Fungi</taxon>
        <taxon>Dikarya</taxon>
        <taxon>Ascomycota</taxon>
        <taxon>Saccharomycotina</taxon>
        <taxon>Saccharomycetes</taxon>
        <taxon>Saccharomycetales</taxon>
        <taxon>Saccharomycetaceae</taxon>
        <taxon>Lachancea</taxon>
    </lineage>
</organism>
<protein>
    <submittedName>
        <fullName evidence="1">LALA0S05e04654g1_1</fullName>
    </submittedName>
</protein>
<proteinExistence type="predicted"/>
<dbReference type="Proteomes" id="UP000054304">
    <property type="component" value="Unassembled WGS sequence"/>
</dbReference>
<dbReference type="EMBL" id="LN736364">
    <property type="protein sequence ID" value="CEP62394.1"/>
    <property type="molecule type" value="Genomic_DNA"/>
</dbReference>
<gene>
    <name evidence="1" type="ORF">LALA0_S05e04654g</name>
</gene>
<accession>A0A0C7MXG6</accession>
<name>A0A0C7MXG6_9SACH</name>
<dbReference type="AlphaFoldDB" id="A0A0C7MXG6"/>
<keyword evidence="2" id="KW-1185">Reference proteome</keyword>
<sequence length="43" mass="5035">MYAIYPSPHTTNFLTTILLNLQKVSTRLVVRDPEVPRKTRSNY</sequence>
<dbReference type="RefSeq" id="XP_022628620.1">
    <property type="nucleotide sequence ID" value="XM_022772281.1"/>
</dbReference>